<keyword evidence="5 10" id="KW-0328">Glycosyltransferase</keyword>
<dbReference type="PROSITE" id="PS51996">
    <property type="entry name" value="TR_MART"/>
    <property type="match status" value="1"/>
</dbReference>
<evidence type="ECO:0000259" key="11">
    <source>
        <dbReference type="Pfam" id="PF13349"/>
    </source>
</evidence>
<name>A0A816AUV1_ADIRI</name>
<dbReference type="InterPro" id="IPR000768">
    <property type="entry name" value="ART"/>
</dbReference>
<dbReference type="Pfam" id="PF01129">
    <property type="entry name" value="ART"/>
    <property type="match status" value="1"/>
</dbReference>
<evidence type="ECO:0000256" key="5">
    <source>
        <dbReference type="ARBA" id="ARBA00022676"/>
    </source>
</evidence>
<evidence type="ECO:0000256" key="6">
    <source>
        <dbReference type="ARBA" id="ARBA00022679"/>
    </source>
</evidence>
<comment type="catalytic activity">
    <reaction evidence="9 10">
        <text>L-arginyl-[protein] + NAD(+) = N(omega)-(ADP-D-ribosyl)-L-arginyl-[protein] + nicotinamide + H(+)</text>
        <dbReference type="Rhea" id="RHEA:19149"/>
        <dbReference type="Rhea" id="RHEA-COMP:10532"/>
        <dbReference type="Rhea" id="RHEA-COMP:15087"/>
        <dbReference type="ChEBI" id="CHEBI:15378"/>
        <dbReference type="ChEBI" id="CHEBI:17154"/>
        <dbReference type="ChEBI" id="CHEBI:29965"/>
        <dbReference type="ChEBI" id="CHEBI:57540"/>
        <dbReference type="ChEBI" id="CHEBI:142554"/>
        <dbReference type="EC" id="2.4.2.31"/>
    </reaction>
</comment>
<comment type="caution">
    <text evidence="13">The sequence shown here is derived from an EMBL/GenBank/DDBJ whole genome shotgun (WGS) entry which is preliminary data.</text>
</comment>
<evidence type="ECO:0000256" key="10">
    <source>
        <dbReference type="RuleBase" id="RU361228"/>
    </source>
</evidence>
<dbReference type="InterPro" id="IPR050999">
    <property type="entry name" value="ADP-ribosyltransferase_ARG"/>
</dbReference>
<dbReference type="GO" id="GO:0003950">
    <property type="term" value="F:NAD+ poly-ADP-ribosyltransferase activity"/>
    <property type="evidence" value="ECO:0007669"/>
    <property type="project" value="TreeGrafter"/>
</dbReference>
<accession>A0A816AUV1</accession>
<organism evidence="13 14">
    <name type="scientific">Adineta ricciae</name>
    <name type="common">Rotifer</name>
    <dbReference type="NCBI Taxonomy" id="249248"/>
    <lineage>
        <taxon>Eukaryota</taxon>
        <taxon>Metazoa</taxon>
        <taxon>Spiralia</taxon>
        <taxon>Gnathifera</taxon>
        <taxon>Rotifera</taxon>
        <taxon>Eurotatoria</taxon>
        <taxon>Bdelloidea</taxon>
        <taxon>Adinetida</taxon>
        <taxon>Adinetidae</taxon>
        <taxon>Adineta</taxon>
    </lineage>
</organism>
<dbReference type="PANTHER" id="PTHR10339:SF25">
    <property type="entry name" value="SECRETED EXOENZYME S"/>
    <property type="match status" value="1"/>
</dbReference>
<dbReference type="EMBL" id="CAJNOR010006727">
    <property type="protein sequence ID" value="CAF1602278.1"/>
    <property type="molecule type" value="Genomic_DNA"/>
</dbReference>
<comment type="similarity">
    <text evidence="2 10">Belongs to the Arg-specific ADP-ribosyltransferase family.</text>
</comment>
<dbReference type="Pfam" id="PF13349">
    <property type="entry name" value="DUF4097"/>
    <property type="match status" value="1"/>
</dbReference>
<dbReference type="Proteomes" id="UP000663828">
    <property type="component" value="Unassembled WGS sequence"/>
</dbReference>
<feature type="domain" description="DUF4097" evidence="11">
    <location>
        <begin position="368"/>
        <end position="440"/>
    </location>
</feature>
<evidence type="ECO:0000256" key="9">
    <source>
        <dbReference type="ARBA" id="ARBA00047597"/>
    </source>
</evidence>
<keyword evidence="8" id="KW-0843">Virulence</keyword>
<evidence type="ECO:0000313" key="12">
    <source>
        <dbReference type="EMBL" id="CAF1544885.1"/>
    </source>
</evidence>
<sequence length="443" mass="50671">MAIRTNSRFFVNENRVFRQVFTSITQYLNEPLVSFEEACQPLRFLLGRELEENMNISKSHSTFPADNLTIDESASIYLFTMEWQIKEDSLYAKLNQTLREGNQINLRVWRKYLKLLLTAFLKLPSLENQTIWRVVRANVSNDYNQNDEITWSGFSSCTSSIEVLGSPAYLGQTGTRTLFSIESSCGKSIHAHSYFSGEKEILLPPGTKFKVISKMNLSNNFCIIHLQEISSPFPKPIPPMNINHSKHSLKKTIKRPFKKLYEKVRITDDHIRQMFTLLCREQRMFGIEGFYNQLNSVRDNPNNAIILRSMNDSINGTYDLIGSFSANTMFGDINVTLRINESTLSYVQISTLTISGKTRISIIGSMNSIVMSSMHESNSGNIRIQYPENWNGFIQWHTINGNINIDNNINLIENQRNSFEGIRGNGHNVINIKTLSGNGKLTF</sequence>
<dbReference type="GO" id="GO:0005576">
    <property type="term" value="C:extracellular region"/>
    <property type="evidence" value="ECO:0007669"/>
    <property type="project" value="UniProtKB-SubCell"/>
</dbReference>
<evidence type="ECO:0000256" key="8">
    <source>
        <dbReference type="ARBA" id="ARBA00023026"/>
    </source>
</evidence>
<dbReference type="SUPFAM" id="SSF56399">
    <property type="entry name" value="ADP-ribosylation"/>
    <property type="match status" value="1"/>
</dbReference>
<evidence type="ECO:0000256" key="1">
    <source>
        <dbReference type="ARBA" id="ARBA00004613"/>
    </source>
</evidence>
<protein>
    <recommendedName>
        <fullName evidence="10">NAD(P)(+)--arginine ADP-ribosyltransferase</fullName>
        <ecNumber evidence="10">2.4.2.31</ecNumber>
    </recommendedName>
    <alternativeName>
        <fullName evidence="10">Mono(ADP-ribosyl)transferase</fullName>
    </alternativeName>
</protein>
<keyword evidence="10" id="KW-0520">NAD</keyword>
<keyword evidence="14" id="KW-1185">Reference proteome</keyword>
<evidence type="ECO:0000256" key="7">
    <source>
        <dbReference type="ARBA" id="ARBA00022695"/>
    </source>
</evidence>
<evidence type="ECO:0000313" key="14">
    <source>
        <dbReference type="Proteomes" id="UP000663828"/>
    </source>
</evidence>
<dbReference type="AlphaFoldDB" id="A0A816AUV1"/>
<dbReference type="EMBL" id="CAJNOJ010001164">
    <property type="protein sequence ID" value="CAF1544885.1"/>
    <property type="molecule type" value="Genomic_DNA"/>
</dbReference>
<evidence type="ECO:0000256" key="3">
    <source>
        <dbReference type="ARBA" id="ARBA00022525"/>
    </source>
</evidence>
<keyword evidence="7" id="KW-0548">Nucleotidyltransferase</keyword>
<keyword evidence="3" id="KW-0964">Secreted</keyword>
<dbReference type="EC" id="2.4.2.31" evidence="10"/>
<dbReference type="GO" id="GO:0106274">
    <property type="term" value="F:NAD+-protein-arginine ADP-ribosyltransferase activity"/>
    <property type="evidence" value="ECO:0007669"/>
    <property type="project" value="UniProtKB-EC"/>
</dbReference>
<proteinExistence type="inferred from homology"/>
<keyword evidence="6 10" id="KW-0808">Transferase</keyword>
<dbReference type="Proteomes" id="UP000663852">
    <property type="component" value="Unassembled WGS sequence"/>
</dbReference>
<dbReference type="OrthoDB" id="423533at2759"/>
<dbReference type="GO" id="GO:0016779">
    <property type="term" value="F:nucleotidyltransferase activity"/>
    <property type="evidence" value="ECO:0007669"/>
    <property type="project" value="UniProtKB-KW"/>
</dbReference>
<reference evidence="13" key="1">
    <citation type="submission" date="2021-02" db="EMBL/GenBank/DDBJ databases">
        <authorList>
            <person name="Nowell W R."/>
        </authorList>
    </citation>
    <scope>NUCLEOTIDE SEQUENCE</scope>
</reference>
<comment type="subcellular location">
    <subcellularLocation>
        <location evidence="1">Secreted</location>
    </subcellularLocation>
</comment>
<dbReference type="InterPro" id="IPR025164">
    <property type="entry name" value="Toastrack_DUF4097"/>
</dbReference>
<keyword evidence="10" id="KW-0521">NADP</keyword>
<keyword evidence="4" id="KW-0800">Toxin</keyword>
<evidence type="ECO:0000313" key="13">
    <source>
        <dbReference type="EMBL" id="CAF1602278.1"/>
    </source>
</evidence>
<dbReference type="PANTHER" id="PTHR10339">
    <property type="entry name" value="ADP-RIBOSYLTRANSFERASE"/>
    <property type="match status" value="1"/>
</dbReference>
<gene>
    <name evidence="12" type="ORF">EDS130_LOCUS45585</name>
    <name evidence="13" type="ORF">XAT740_LOCUS47854</name>
</gene>
<dbReference type="GO" id="GO:0090729">
    <property type="term" value="F:toxin activity"/>
    <property type="evidence" value="ECO:0007669"/>
    <property type="project" value="UniProtKB-KW"/>
</dbReference>
<evidence type="ECO:0000256" key="4">
    <source>
        <dbReference type="ARBA" id="ARBA00022656"/>
    </source>
</evidence>
<evidence type="ECO:0000256" key="2">
    <source>
        <dbReference type="ARBA" id="ARBA00009558"/>
    </source>
</evidence>
<dbReference type="Gene3D" id="3.90.176.10">
    <property type="entry name" value="Toxin ADP-ribosyltransferase, Chain A, domain 1"/>
    <property type="match status" value="1"/>
</dbReference>